<dbReference type="Pfam" id="PF01645">
    <property type="entry name" value="Glu_synthase"/>
    <property type="match status" value="1"/>
</dbReference>
<dbReference type="EC" id="1.4.-.-" evidence="4"/>
<keyword evidence="5" id="KW-1185">Reference proteome</keyword>
<proteinExistence type="inferred from homology"/>
<evidence type="ECO:0000256" key="1">
    <source>
        <dbReference type="ARBA" id="ARBA00009716"/>
    </source>
</evidence>
<comment type="caution">
    <text evidence="4">The sequence shown here is derived from an EMBL/GenBank/DDBJ whole genome shotgun (WGS) entry which is preliminary data.</text>
</comment>
<dbReference type="PIRSF" id="PIRSF500060">
    <property type="entry name" value="UCP500060"/>
    <property type="match status" value="1"/>
</dbReference>
<evidence type="ECO:0000313" key="4">
    <source>
        <dbReference type="EMBL" id="MEA5445858.1"/>
    </source>
</evidence>
<dbReference type="CDD" id="cd02808">
    <property type="entry name" value="GltS_FMN"/>
    <property type="match status" value="1"/>
</dbReference>
<dbReference type="SUPFAM" id="SSF51395">
    <property type="entry name" value="FMN-linked oxidoreductases"/>
    <property type="match status" value="1"/>
</dbReference>
<protein>
    <submittedName>
        <fullName evidence="4">FMN-binding glutamate synthase family protein</fullName>
        <ecNumber evidence="4">1.4.-.-</ecNumber>
    </submittedName>
</protein>
<dbReference type="PIRSF" id="PIRSF006429">
    <property type="entry name" value="GOGAT_lg_2"/>
    <property type="match status" value="1"/>
</dbReference>
<dbReference type="InterPro" id="IPR013785">
    <property type="entry name" value="Aldolase_TIM"/>
</dbReference>
<dbReference type="RefSeq" id="WP_346051701.1">
    <property type="nucleotide sequence ID" value="NZ_JAYGII010000016.1"/>
</dbReference>
<gene>
    <name evidence="4" type="ORF">VCB98_08510</name>
</gene>
<evidence type="ECO:0000256" key="2">
    <source>
        <dbReference type="PIRNR" id="PIRNR006429"/>
    </source>
</evidence>
<sequence>MSAKMLVLITLALLIALSVAMVALVGGGWWVALGLVLLLTAVAIRDLIQSRRTLLRNFPLIGHGRYIIEDFRHHFRQYLIESDRDGNPFSHEQRALVYRRAKGVNDVVPFGTIQNVYGSDYDWLNHSMSPSRKLEEEPRVRIGGEDCSKSFDASHFNISAMSFGSLSGRAIAALNQGARKGGFFHNTGEGGISEHHRHGGDLVWEIASGYFGCRDDKGGFDPAQFADKAGYPQVRAIELKLSQGAKPGGGGMLPASKLTPELAAARGVPMGQDVISPSCHSEFSTPTGLLEFIARLRELSGGLPVGMKLCLGRRVEFMAVVKAMHETGIKPDFITIDGSEGGTGAASLELSNHVGMALRDALVFAHNTLVGAGLRDQIRVIASGKVISAFDIARNIALGADLCNSARGMMFALGCIQARKCETNRCPTGVATQDPLRVNGLDVADKAERVYRYHRNTIRHLLELVAVTGLDHPGKFSPELFHHRLNERKVISYHEFYHWLNPGDLKDSGATLPAWYAEPWERARPDSFR</sequence>
<dbReference type="AlphaFoldDB" id="A0AAP6MKJ3"/>
<dbReference type="InterPro" id="IPR024188">
    <property type="entry name" value="GltB"/>
</dbReference>
<dbReference type="Proteomes" id="UP001302316">
    <property type="component" value="Unassembled WGS sequence"/>
</dbReference>
<evidence type="ECO:0000313" key="5">
    <source>
        <dbReference type="Proteomes" id="UP001302316"/>
    </source>
</evidence>
<dbReference type="InterPro" id="IPR002932">
    <property type="entry name" value="Glu_synthdom"/>
</dbReference>
<dbReference type="PANTHER" id="PTHR43819:SF1">
    <property type="entry name" value="ARCHAEAL-TYPE GLUTAMATE SYNTHASE [NADPH]"/>
    <property type="match status" value="1"/>
</dbReference>
<dbReference type="InterPro" id="IPR027283">
    <property type="entry name" value="YerD"/>
</dbReference>
<dbReference type="GO" id="GO:0015930">
    <property type="term" value="F:glutamate synthase activity"/>
    <property type="evidence" value="ECO:0007669"/>
    <property type="project" value="InterPro"/>
</dbReference>
<accession>A0AAP6MKJ3</accession>
<keyword evidence="4" id="KW-0560">Oxidoreductase</keyword>
<feature type="domain" description="Glutamate synthase" evidence="3">
    <location>
        <begin position="153"/>
        <end position="469"/>
    </location>
</feature>
<comment type="similarity">
    <text evidence="1 2">Belongs to the glutamate synthase family.</text>
</comment>
<name>A0AAP6MKJ3_9GAMM</name>
<dbReference type="PANTHER" id="PTHR43819">
    <property type="entry name" value="ARCHAEAL-TYPE GLUTAMATE SYNTHASE [NADPH]"/>
    <property type="match status" value="1"/>
</dbReference>
<evidence type="ECO:0000259" key="3">
    <source>
        <dbReference type="Pfam" id="PF01645"/>
    </source>
</evidence>
<organism evidence="4 5">
    <name type="scientific">Natronospira elongata</name>
    <dbReference type="NCBI Taxonomy" id="3110268"/>
    <lineage>
        <taxon>Bacteria</taxon>
        <taxon>Pseudomonadati</taxon>
        <taxon>Pseudomonadota</taxon>
        <taxon>Gammaproteobacteria</taxon>
        <taxon>Natronospirales</taxon>
        <taxon>Natronospiraceae</taxon>
        <taxon>Natronospira</taxon>
    </lineage>
</organism>
<reference evidence="4 5" key="1">
    <citation type="submission" date="2023-12" db="EMBL/GenBank/DDBJ databases">
        <title>Whole-genome sequencing of halo(alkali)philic microorganisms from hypersaline lakes.</title>
        <authorList>
            <person name="Sorokin D.Y."/>
            <person name="Merkel A.Y."/>
            <person name="Messina E."/>
            <person name="Yakimov M."/>
        </authorList>
    </citation>
    <scope>NUCLEOTIDE SEQUENCE [LARGE SCALE GENOMIC DNA]</scope>
    <source>
        <strain evidence="4 5">AB-CW1</strain>
    </source>
</reference>
<dbReference type="EMBL" id="JAYGII010000016">
    <property type="protein sequence ID" value="MEA5445858.1"/>
    <property type="molecule type" value="Genomic_DNA"/>
</dbReference>
<dbReference type="GO" id="GO:0006537">
    <property type="term" value="P:glutamate biosynthetic process"/>
    <property type="evidence" value="ECO:0007669"/>
    <property type="project" value="InterPro"/>
</dbReference>
<dbReference type="Gene3D" id="3.20.20.70">
    <property type="entry name" value="Aldolase class I"/>
    <property type="match status" value="1"/>
</dbReference>